<evidence type="ECO:0000313" key="3">
    <source>
        <dbReference type="Proteomes" id="UP000234560"/>
    </source>
</evidence>
<reference evidence="2" key="1">
    <citation type="submission" date="2017-12" db="EMBL/GenBank/DDBJ databases">
        <authorList>
            <person name="Thomas-White K."/>
            <person name="Wolfe A.J."/>
        </authorList>
    </citation>
    <scope>NUCLEOTIDE SEQUENCE</scope>
    <source>
        <strain evidence="2">UMB0763</strain>
    </source>
</reference>
<dbReference type="Gene3D" id="3.60.21.10">
    <property type="match status" value="1"/>
</dbReference>
<proteinExistence type="predicted"/>
<evidence type="ECO:0000313" key="2">
    <source>
        <dbReference type="EMBL" id="WOT03405.1"/>
    </source>
</evidence>
<dbReference type="EMBL" id="CP136958">
    <property type="protein sequence ID" value="WOT03405.1"/>
    <property type="molecule type" value="Genomic_DNA"/>
</dbReference>
<dbReference type="KEGG" id="cpyr:CYJ47_06535"/>
<dbReference type="RefSeq" id="WP_101678960.1">
    <property type="nucleotide sequence ID" value="NZ_CP136958.1"/>
</dbReference>
<dbReference type="Pfam" id="PF00149">
    <property type="entry name" value="Metallophos"/>
    <property type="match status" value="1"/>
</dbReference>
<dbReference type="GO" id="GO:0016787">
    <property type="term" value="F:hydrolase activity"/>
    <property type="evidence" value="ECO:0007669"/>
    <property type="project" value="InterPro"/>
</dbReference>
<accession>A0AAF0YZF8</accession>
<dbReference type="CDD" id="cd00838">
    <property type="entry name" value="MPP_superfamily"/>
    <property type="match status" value="1"/>
</dbReference>
<name>A0AAF0YZF8_9CORY</name>
<sequence length="254" mass="28437">MAKQILIIPDSHWPDTDMRVFKGVLRFIQEVEPDEIVHIGDLMDYPQPSRWTKGTREEFEGNIFEDSEEAVKKFLTPLRDVYDGPIGVHEGNHDLRARAYGEKYAPALWPNEFFHMESLLHFEDMGINMLPDFYNIAPGWLSTHGHLGGIRLNQNAGNTALNAAKRIGKNIIMGHTHRAGITSYTTGLAGETNTLTGVEVGHIMDTKKVTYLKGATGNWQKAFGMLTVEGQTVVPTLIPISAGRIIWKDVTIKL</sequence>
<protein>
    <submittedName>
        <fullName evidence="2">Metallophosphoesterase family protein</fullName>
    </submittedName>
</protein>
<reference evidence="2" key="2">
    <citation type="submission" date="2023-10" db="EMBL/GenBank/DDBJ databases">
        <authorList>
            <person name="Choi B."/>
        </authorList>
    </citation>
    <scope>NUCLEOTIDE SEQUENCE</scope>
    <source>
        <strain evidence="2">UMB0763</strain>
    </source>
</reference>
<gene>
    <name evidence="2" type="ORF">CYJ47_06535</name>
</gene>
<organism evidence="2 3">
    <name type="scientific">Corynebacterium pyruviciproducens</name>
    <dbReference type="NCBI Taxonomy" id="598660"/>
    <lineage>
        <taxon>Bacteria</taxon>
        <taxon>Bacillati</taxon>
        <taxon>Actinomycetota</taxon>
        <taxon>Actinomycetes</taxon>
        <taxon>Mycobacteriales</taxon>
        <taxon>Corynebacteriaceae</taxon>
        <taxon>Corynebacterium</taxon>
    </lineage>
</organism>
<feature type="domain" description="Calcineurin-like phosphoesterase" evidence="1">
    <location>
        <begin position="5"/>
        <end position="176"/>
    </location>
</feature>
<dbReference type="InterPro" id="IPR004843">
    <property type="entry name" value="Calcineurin-like_PHP"/>
</dbReference>
<evidence type="ECO:0000259" key="1">
    <source>
        <dbReference type="Pfam" id="PF00149"/>
    </source>
</evidence>
<dbReference type="AlphaFoldDB" id="A0AAF0YZF8"/>
<dbReference type="Proteomes" id="UP000234560">
    <property type="component" value="Chromosome"/>
</dbReference>
<dbReference type="SUPFAM" id="SSF56300">
    <property type="entry name" value="Metallo-dependent phosphatases"/>
    <property type="match status" value="1"/>
</dbReference>
<dbReference type="InterPro" id="IPR029052">
    <property type="entry name" value="Metallo-depent_PP-like"/>
</dbReference>